<name>A0A2Z4GBR0_9BACT</name>
<dbReference type="GO" id="GO:0016810">
    <property type="term" value="F:hydrolase activity, acting on carbon-nitrogen (but not peptide) bonds"/>
    <property type="evidence" value="ECO:0007669"/>
    <property type="project" value="InterPro"/>
</dbReference>
<dbReference type="Gene3D" id="3.20.20.370">
    <property type="entry name" value="Glycoside hydrolase/deacetylase"/>
    <property type="match status" value="1"/>
</dbReference>
<feature type="domain" description="NodB homology" evidence="4">
    <location>
        <begin position="32"/>
        <end position="248"/>
    </location>
</feature>
<evidence type="ECO:0000313" key="5">
    <source>
        <dbReference type="EMBL" id="AWV98732.1"/>
    </source>
</evidence>
<dbReference type="Pfam" id="PF01522">
    <property type="entry name" value="Polysacc_deac_1"/>
    <property type="match status" value="1"/>
</dbReference>
<feature type="signal peptide" evidence="3">
    <location>
        <begin position="1"/>
        <end position="19"/>
    </location>
</feature>
<evidence type="ECO:0000256" key="1">
    <source>
        <dbReference type="ARBA" id="ARBA00022723"/>
    </source>
</evidence>
<proteinExistence type="predicted"/>
<dbReference type="OrthoDB" id="9806342at2"/>
<keyword evidence="1" id="KW-0479">Metal-binding</keyword>
<dbReference type="InterPro" id="IPR002509">
    <property type="entry name" value="NODB_dom"/>
</dbReference>
<organism evidence="5 6">
    <name type="scientific">Arcticibacterium luteifluviistationis</name>
    <dbReference type="NCBI Taxonomy" id="1784714"/>
    <lineage>
        <taxon>Bacteria</taxon>
        <taxon>Pseudomonadati</taxon>
        <taxon>Bacteroidota</taxon>
        <taxon>Cytophagia</taxon>
        <taxon>Cytophagales</taxon>
        <taxon>Leadbetterellaceae</taxon>
        <taxon>Arcticibacterium</taxon>
    </lineage>
</organism>
<dbReference type="PROSITE" id="PS51677">
    <property type="entry name" value="NODB"/>
    <property type="match status" value="1"/>
</dbReference>
<feature type="chain" id="PRO_5016355775" evidence="3">
    <location>
        <begin position="20"/>
        <end position="264"/>
    </location>
</feature>
<evidence type="ECO:0000259" key="4">
    <source>
        <dbReference type="PROSITE" id="PS51677"/>
    </source>
</evidence>
<dbReference type="PANTHER" id="PTHR10587:SF133">
    <property type="entry name" value="CHITIN DEACETYLASE 1-RELATED"/>
    <property type="match status" value="1"/>
</dbReference>
<accession>A0A2Z4GBR0</accession>
<evidence type="ECO:0000313" key="6">
    <source>
        <dbReference type="Proteomes" id="UP000249873"/>
    </source>
</evidence>
<dbReference type="PANTHER" id="PTHR10587">
    <property type="entry name" value="GLYCOSYL TRANSFERASE-RELATED"/>
    <property type="match status" value="1"/>
</dbReference>
<protein>
    <submittedName>
        <fullName evidence="5">Polysaccharide deacetylase</fullName>
    </submittedName>
</protein>
<dbReference type="GO" id="GO:0016020">
    <property type="term" value="C:membrane"/>
    <property type="evidence" value="ECO:0007669"/>
    <property type="project" value="TreeGrafter"/>
</dbReference>
<dbReference type="AlphaFoldDB" id="A0A2Z4GBR0"/>
<evidence type="ECO:0000256" key="2">
    <source>
        <dbReference type="ARBA" id="ARBA00022801"/>
    </source>
</evidence>
<dbReference type="GO" id="GO:0005975">
    <property type="term" value="P:carbohydrate metabolic process"/>
    <property type="evidence" value="ECO:0007669"/>
    <property type="project" value="InterPro"/>
</dbReference>
<keyword evidence="3" id="KW-0732">Signal</keyword>
<dbReference type="EMBL" id="CP029480">
    <property type="protein sequence ID" value="AWV98732.1"/>
    <property type="molecule type" value="Genomic_DNA"/>
</dbReference>
<evidence type="ECO:0000256" key="3">
    <source>
        <dbReference type="SAM" id="SignalP"/>
    </source>
</evidence>
<reference evidence="5 6" key="1">
    <citation type="submission" date="2018-05" db="EMBL/GenBank/DDBJ databases">
        <title>Complete genome sequence of Arcticibacterium luteifluviistationis SM1504T, a cytophagaceae bacterium isolated from Arctic surface seawater.</title>
        <authorList>
            <person name="Li Y."/>
            <person name="Qin Q.-L."/>
        </authorList>
    </citation>
    <scope>NUCLEOTIDE SEQUENCE [LARGE SCALE GENOMIC DNA]</scope>
    <source>
        <strain evidence="5 6">SM1504</strain>
    </source>
</reference>
<dbReference type="SUPFAM" id="SSF88713">
    <property type="entry name" value="Glycoside hydrolase/deacetylase"/>
    <property type="match status" value="1"/>
</dbReference>
<dbReference type="InterPro" id="IPR050248">
    <property type="entry name" value="Polysacc_deacetylase_ArnD"/>
</dbReference>
<dbReference type="Proteomes" id="UP000249873">
    <property type="component" value="Chromosome"/>
</dbReference>
<dbReference type="KEGG" id="als:DJ013_11330"/>
<gene>
    <name evidence="5" type="ORF">DJ013_11330</name>
</gene>
<keyword evidence="2" id="KW-0378">Hydrolase</keyword>
<dbReference type="RefSeq" id="WP_111371925.1">
    <property type="nucleotide sequence ID" value="NZ_CP029480.1"/>
</dbReference>
<sequence length="264" mass="29862">MSKNLIALFLLFLSFNISAQEQEFKWPEGKQMALSLTWDDARPSQVQIGTDILNKYDTKATFYVLPGPVYDQLGGWKQAVKDGHEIGNHSYNHPCSGNFLWARKNALEEYSEEKMELEFEASNEKITQMLGVTPTQFAYPCGQTFIQRGTETKSYVPLVANKFKSGRTWLDEVPNDPAYCDLYQLTGVEMDGKSFEEILAIIDAARKDGLWLVLAGHEIDKGGLQTTKTKTLEKLLKYLSETDAIWVAPVGAITEYVRANRELE</sequence>
<dbReference type="GO" id="GO:0046872">
    <property type="term" value="F:metal ion binding"/>
    <property type="evidence" value="ECO:0007669"/>
    <property type="project" value="UniProtKB-KW"/>
</dbReference>
<dbReference type="CDD" id="cd10967">
    <property type="entry name" value="CE4_GLA_like_6s"/>
    <property type="match status" value="1"/>
</dbReference>
<keyword evidence="6" id="KW-1185">Reference proteome</keyword>
<dbReference type="InterPro" id="IPR011330">
    <property type="entry name" value="Glyco_hydro/deAcase_b/a-brl"/>
</dbReference>